<reference evidence="1" key="1">
    <citation type="submission" date="2020-05" db="EMBL/GenBank/DDBJ databases">
        <authorList>
            <person name="Chiriac C."/>
            <person name="Salcher M."/>
            <person name="Ghai R."/>
            <person name="Kavagutti S V."/>
        </authorList>
    </citation>
    <scope>NUCLEOTIDE SEQUENCE</scope>
</reference>
<accession>A0A6J5RHD0</accession>
<protein>
    <submittedName>
        <fullName evidence="1">Uncharacterized protein</fullName>
    </submittedName>
</protein>
<evidence type="ECO:0000313" key="1">
    <source>
        <dbReference type="EMBL" id="CAB4191735.1"/>
    </source>
</evidence>
<gene>
    <name evidence="1" type="ORF">UFOVP1229_113</name>
</gene>
<sequence>MLGQIGQIDNLDDRKQIKILLDNLTDKQRLAWLQQCLNLSPVNIANPGSVTVSQTGKIGKYDTNQFPWGSVEQVYFDFASAVTGFGVPIQKCLTNLELMVSRVGQKKVMV</sequence>
<dbReference type="EMBL" id="LR797178">
    <property type="protein sequence ID" value="CAB4191735.1"/>
    <property type="molecule type" value="Genomic_DNA"/>
</dbReference>
<name>A0A6J5RHD0_9CAUD</name>
<proteinExistence type="predicted"/>
<organism evidence="1">
    <name type="scientific">uncultured Caudovirales phage</name>
    <dbReference type="NCBI Taxonomy" id="2100421"/>
    <lineage>
        <taxon>Viruses</taxon>
        <taxon>Duplodnaviria</taxon>
        <taxon>Heunggongvirae</taxon>
        <taxon>Uroviricota</taxon>
        <taxon>Caudoviricetes</taxon>
        <taxon>Peduoviridae</taxon>
        <taxon>Maltschvirus</taxon>
        <taxon>Maltschvirus maltsch</taxon>
    </lineage>
</organism>